<organism evidence="2 3">
    <name type="scientific">Phytophthora lilii</name>
    <dbReference type="NCBI Taxonomy" id="2077276"/>
    <lineage>
        <taxon>Eukaryota</taxon>
        <taxon>Sar</taxon>
        <taxon>Stramenopiles</taxon>
        <taxon>Oomycota</taxon>
        <taxon>Peronosporomycetes</taxon>
        <taxon>Peronosporales</taxon>
        <taxon>Peronosporaceae</taxon>
        <taxon>Phytophthora</taxon>
    </lineage>
</organism>
<evidence type="ECO:0000313" key="3">
    <source>
        <dbReference type="Proteomes" id="UP001165083"/>
    </source>
</evidence>
<proteinExistence type="predicted"/>
<sequence>MNCDGEVGINPGQEEYNRDDRDGFADDDENEPAIANMDDHDRISVRTVFPSSDHPGALCKRFGTEEDLLLAIQVNVGTPFTAQHGEIRKN</sequence>
<evidence type="ECO:0000256" key="1">
    <source>
        <dbReference type="SAM" id="MobiDB-lite"/>
    </source>
</evidence>
<reference evidence="2" key="1">
    <citation type="submission" date="2023-04" db="EMBL/GenBank/DDBJ databases">
        <title>Phytophthora lilii NBRC 32176.</title>
        <authorList>
            <person name="Ichikawa N."/>
            <person name="Sato H."/>
            <person name="Tonouchi N."/>
        </authorList>
    </citation>
    <scope>NUCLEOTIDE SEQUENCE</scope>
    <source>
        <strain evidence="2">NBRC 32176</strain>
    </source>
</reference>
<dbReference type="AlphaFoldDB" id="A0A9W6XE70"/>
<keyword evidence="3" id="KW-1185">Reference proteome</keyword>
<dbReference type="Proteomes" id="UP001165083">
    <property type="component" value="Unassembled WGS sequence"/>
</dbReference>
<accession>A0A9W6XE70</accession>
<feature type="region of interest" description="Disordered" evidence="1">
    <location>
        <begin position="1"/>
        <end position="30"/>
    </location>
</feature>
<feature type="compositionally biased region" description="Basic and acidic residues" evidence="1">
    <location>
        <begin position="15"/>
        <end position="24"/>
    </location>
</feature>
<gene>
    <name evidence="2" type="ORF">Plil01_001568100</name>
</gene>
<dbReference type="OrthoDB" id="128386at2759"/>
<evidence type="ECO:0000313" key="2">
    <source>
        <dbReference type="EMBL" id="GMF37207.1"/>
    </source>
</evidence>
<dbReference type="EMBL" id="BSXW01001495">
    <property type="protein sequence ID" value="GMF37207.1"/>
    <property type="molecule type" value="Genomic_DNA"/>
</dbReference>
<name>A0A9W6XE70_9STRA</name>
<comment type="caution">
    <text evidence="2">The sequence shown here is derived from an EMBL/GenBank/DDBJ whole genome shotgun (WGS) entry which is preliminary data.</text>
</comment>
<protein>
    <submittedName>
        <fullName evidence="2">Unnamed protein product</fullName>
    </submittedName>
</protein>